<feature type="chain" id="PRO_5009192992" evidence="2">
    <location>
        <begin position="21"/>
        <end position="197"/>
    </location>
</feature>
<dbReference type="Proteomes" id="UP000095751">
    <property type="component" value="Unassembled WGS sequence"/>
</dbReference>
<reference evidence="3 4" key="1">
    <citation type="submission" date="2016-09" db="EMBL/GenBank/DDBJ databases">
        <title>Extensive genetic diversity and differential bi-allelic expression allows diatom success in the polar Southern Ocean.</title>
        <authorList>
            <consortium name="DOE Joint Genome Institute"/>
            <person name="Mock T."/>
            <person name="Otillar R.P."/>
            <person name="Strauss J."/>
            <person name="Dupont C."/>
            <person name="Frickenhaus S."/>
            <person name="Maumus F."/>
            <person name="Mcmullan M."/>
            <person name="Sanges R."/>
            <person name="Schmutz J."/>
            <person name="Toseland A."/>
            <person name="Valas R."/>
            <person name="Veluchamy A."/>
            <person name="Ward B.J."/>
            <person name="Allen A."/>
            <person name="Barry K."/>
            <person name="Falciatore A."/>
            <person name="Ferrante M."/>
            <person name="Fortunato A.E."/>
            <person name="Gloeckner G."/>
            <person name="Gruber A."/>
            <person name="Hipkin R."/>
            <person name="Janech M."/>
            <person name="Kroth P."/>
            <person name="Leese F."/>
            <person name="Lindquist E."/>
            <person name="Lyon B.R."/>
            <person name="Martin J."/>
            <person name="Mayer C."/>
            <person name="Parker M."/>
            <person name="Quesneville H."/>
            <person name="Raymond J."/>
            <person name="Uhlig C."/>
            <person name="Valentin K.U."/>
            <person name="Worden A.Z."/>
            <person name="Armbrust E.V."/>
            <person name="Bowler C."/>
            <person name="Green B."/>
            <person name="Moulton V."/>
            <person name="Van Oosterhout C."/>
            <person name="Grigoriev I."/>
        </authorList>
    </citation>
    <scope>NUCLEOTIDE SEQUENCE [LARGE SCALE GENOMIC DNA]</scope>
    <source>
        <strain evidence="3 4">CCMP1102</strain>
    </source>
</reference>
<evidence type="ECO:0000313" key="3">
    <source>
        <dbReference type="EMBL" id="OEU16492.1"/>
    </source>
</evidence>
<evidence type="ECO:0000256" key="2">
    <source>
        <dbReference type="SAM" id="SignalP"/>
    </source>
</evidence>
<protein>
    <submittedName>
        <fullName evidence="3">Uncharacterized protein</fullName>
    </submittedName>
</protein>
<keyword evidence="4" id="KW-1185">Reference proteome</keyword>
<feature type="compositionally biased region" description="Basic and acidic residues" evidence="1">
    <location>
        <begin position="186"/>
        <end position="197"/>
    </location>
</feature>
<name>A0A1E7FE87_9STRA</name>
<evidence type="ECO:0000256" key="1">
    <source>
        <dbReference type="SAM" id="MobiDB-lite"/>
    </source>
</evidence>
<organism evidence="3 4">
    <name type="scientific">Fragilariopsis cylindrus CCMP1102</name>
    <dbReference type="NCBI Taxonomy" id="635003"/>
    <lineage>
        <taxon>Eukaryota</taxon>
        <taxon>Sar</taxon>
        <taxon>Stramenopiles</taxon>
        <taxon>Ochrophyta</taxon>
        <taxon>Bacillariophyta</taxon>
        <taxon>Bacillariophyceae</taxon>
        <taxon>Bacillariophycidae</taxon>
        <taxon>Bacillariales</taxon>
        <taxon>Bacillariaceae</taxon>
        <taxon>Fragilariopsis</taxon>
    </lineage>
</organism>
<dbReference type="InParanoid" id="A0A1E7FE87"/>
<feature type="region of interest" description="Disordered" evidence="1">
    <location>
        <begin position="111"/>
        <end position="197"/>
    </location>
</feature>
<dbReference type="OrthoDB" id="10633319at2759"/>
<sequence>METRLLVSLNFLLLLATASGFSPVVVHQTSKTHLNLKRLSSERGGGYKQDGVNIMPRRKDFLALLGTIVTSSIVSTSPAMAEEIKTFDLSLPSYDSINTLKITDEKALGVETPSGKDTTTKVKKTKEKRNGGDNNPLGNVLPSMNKKAVVKKSKPQKTVEKASKPEKDEKYETMDMALPSYSSSTESKEKDFFSIQK</sequence>
<keyword evidence="2" id="KW-0732">Signal</keyword>
<dbReference type="AlphaFoldDB" id="A0A1E7FE87"/>
<dbReference type="KEGG" id="fcy:FRACYDRAFT_239084"/>
<gene>
    <name evidence="3" type="ORF">FRACYDRAFT_239084</name>
</gene>
<accession>A0A1E7FE87</accession>
<feature type="signal peptide" evidence="2">
    <location>
        <begin position="1"/>
        <end position="20"/>
    </location>
</feature>
<dbReference type="EMBL" id="KV784358">
    <property type="protein sequence ID" value="OEU16492.1"/>
    <property type="molecule type" value="Genomic_DNA"/>
</dbReference>
<evidence type="ECO:0000313" key="4">
    <source>
        <dbReference type="Proteomes" id="UP000095751"/>
    </source>
</evidence>
<feature type="compositionally biased region" description="Basic and acidic residues" evidence="1">
    <location>
        <begin position="157"/>
        <end position="173"/>
    </location>
</feature>
<proteinExistence type="predicted"/>